<protein>
    <submittedName>
        <fullName evidence="3">Transmembrane protein 74-like</fullName>
    </submittedName>
</protein>
<dbReference type="GeneID" id="114471821"/>
<reference evidence="3" key="3">
    <citation type="submission" date="2025-09" db="UniProtKB">
        <authorList>
            <consortium name="Ensembl"/>
        </authorList>
    </citation>
    <scope>IDENTIFICATION</scope>
</reference>
<sequence>MAEVELLHFQVSEKHRVTGNGARSSRGGKLLLLRSGDGGGSAPWTEESETSFTCEEDAEDEDEQRTGCLVSPSPAEGGGVTEEEDEEDISELYLLSDDDLSMDDSGKSVDYGFIVAVSCLVTGISLVGISYAIPRDVRVDPDTVSAREMEHLEMEKARVGAHLDRCVIAGLCLLTLGGVLLSTLLMVSLWKGEMMRRKAYAFSKQETKLYGSISLRTGTSPTPDTCSHLSQMDEVFEVLS</sequence>
<feature type="compositionally biased region" description="Acidic residues" evidence="1">
    <location>
        <begin position="46"/>
        <end position="63"/>
    </location>
</feature>
<dbReference type="AlphaFoldDB" id="A0A8C5H442"/>
<keyword evidence="2" id="KW-0472">Membrane</keyword>
<reference evidence="3" key="2">
    <citation type="submission" date="2025-08" db="UniProtKB">
        <authorList>
            <consortium name="Ensembl"/>
        </authorList>
    </citation>
    <scope>IDENTIFICATION</scope>
</reference>
<dbReference type="PANTHER" id="PTHR16125:SF3">
    <property type="entry name" value="TRANSMEMBRANE PROTEIN 74"/>
    <property type="match status" value="1"/>
</dbReference>
<dbReference type="RefSeq" id="XP_028316558.1">
    <property type="nucleotide sequence ID" value="XM_028460757.1"/>
</dbReference>
<dbReference type="OrthoDB" id="6096234at2759"/>
<feature type="transmembrane region" description="Helical" evidence="2">
    <location>
        <begin position="167"/>
        <end position="190"/>
    </location>
</feature>
<gene>
    <name evidence="3" type="primary">LOC114471821</name>
</gene>
<dbReference type="Ensembl" id="ENSGWIT00000043169.1">
    <property type="protein sequence ID" value="ENSGWIP00000039710.1"/>
    <property type="gene ID" value="ENSGWIG00000020146.1"/>
</dbReference>
<proteinExistence type="predicted"/>
<dbReference type="InterPro" id="IPR029695">
    <property type="entry name" value="TMEM74-like"/>
</dbReference>
<dbReference type="Pfam" id="PF14927">
    <property type="entry name" value="Neurensin"/>
    <property type="match status" value="1"/>
</dbReference>
<dbReference type="Proteomes" id="UP000694680">
    <property type="component" value="Chromosome 11"/>
</dbReference>
<keyword evidence="2" id="KW-0812">Transmembrane</keyword>
<dbReference type="PANTHER" id="PTHR16125">
    <property type="entry name" value="TRANSMEMBRANE PROTEIN 74"/>
    <property type="match status" value="1"/>
</dbReference>
<reference evidence="3" key="1">
    <citation type="submission" date="2020-06" db="EMBL/GenBank/DDBJ databases">
        <authorList>
            <consortium name="Wellcome Sanger Institute Data Sharing"/>
        </authorList>
    </citation>
    <scope>NUCLEOTIDE SEQUENCE [LARGE SCALE GENOMIC DNA]</scope>
</reference>
<feature type="transmembrane region" description="Helical" evidence="2">
    <location>
        <begin position="111"/>
        <end position="133"/>
    </location>
</feature>
<organism evidence="3 4">
    <name type="scientific">Gouania willdenowi</name>
    <name type="common">Blunt-snouted clingfish</name>
    <name type="synonym">Lepadogaster willdenowi</name>
    <dbReference type="NCBI Taxonomy" id="441366"/>
    <lineage>
        <taxon>Eukaryota</taxon>
        <taxon>Metazoa</taxon>
        <taxon>Chordata</taxon>
        <taxon>Craniata</taxon>
        <taxon>Vertebrata</taxon>
        <taxon>Euteleostomi</taxon>
        <taxon>Actinopterygii</taxon>
        <taxon>Neopterygii</taxon>
        <taxon>Teleostei</taxon>
        <taxon>Neoteleostei</taxon>
        <taxon>Acanthomorphata</taxon>
        <taxon>Ovalentaria</taxon>
        <taxon>Blenniimorphae</taxon>
        <taxon>Blenniiformes</taxon>
        <taxon>Gobiesocoidei</taxon>
        <taxon>Gobiesocidae</taxon>
        <taxon>Gobiesocinae</taxon>
        <taxon>Gouania</taxon>
    </lineage>
</organism>
<evidence type="ECO:0000256" key="2">
    <source>
        <dbReference type="SAM" id="Phobius"/>
    </source>
</evidence>
<feature type="region of interest" description="Disordered" evidence="1">
    <location>
        <begin position="34"/>
        <end position="88"/>
    </location>
</feature>
<evidence type="ECO:0000313" key="3">
    <source>
        <dbReference type="Ensembl" id="ENSGWIP00000039710.1"/>
    </source>
</evidence>
<evidence type="ECO:0000313" key="4">
    <source>
        <dbReference type="Proteomes" id="UP000694680"/>
    </source>
</evidence>
<evidence type="ECO:0000256" key="1">
    <source>
        <dbReference type="SAM" id="MobiDB-lite"/>
    </source>
</evidence>
<keyword evidence="2" id="KW-1133">Transmembrane helix</keyword>
<keyword evidence="4" id="KW-1185">Reference proteome</keyword>
<name>A0A8C5H442_GOUWI</name>
<accession>A0A8C5H442</accession>